<proteinExistence type="predicted"/>
<dbReference type="GO" id="GO:0003842">
    <property type="term" value="F:L-glutamate gamma-semialdehyde dehydrogenase activity"/>
    <property type="evidence" value="ECO:0007669"/>
    <property type="project" value="UniProtKB-EC"/>
</dbReference>
<dbReference type="PANTHER" id="PTHR42862:SF1">
    <property type="entry name" value="DELTA-1-PYRROLINE-5-CARBOXYLATE DEHYDROGENASE 2, ISOFORM A-RELATED"/>
    <property type="match status" value="1"/>
</dbReference>
<evidence type="ECO:0000256" key="1">
    <source>
        <dbReference type="ARBA" id="ARBA00004786"/>
    </source>
</evidence>
<dbReference type="InterPro" id="IPR016163">
    <property type="entry name" value="Ald_DH_C"/>
</dbReference>
<evidence type="ECO:0000256" key="4">
    <source>
        <dbReference type="ARBA" id="ARBA00023027"/>
    </source>
</evidence>
<reference evidence="7" key="1">
    <citation type="submission" date="2013-08" db="EMBL/GenBank/DDBJ databases">
        <authorList>
            <person name="Mendez C."/>
            <person name="Richter M."/>
            <person name="Ferrer M."/>
            <person name="Sanchez J."/>
        </authorList>
    </citation>
    <scope>NUCLEOTIDE SEQUENCE</scope>
</reference>
<dbReference type="FunFam" id="3.40.309.10:FF:000005">
    <property type="entry name" value="1-pyrroline-5-carboxylate dehydrogenase 1"/>
    <property type="match status" value="1"/>
</dbReference>
<dbReference type="InterPro" id="IPR016160">
    <property type="entry name" value="Ald_DH_CS_CYS"/>
</dbReference>
<dbReference type="EC" id="1.2.1.88" evidence="2"/>
<gene>
    <name evidence="7" type="ORF">B2A_10466</name>
</gene>
<organism evidence="7">
    <name type="scientific">mine drainage metagenome</name>
    <dbReference type="NCBI Taxonomy" id="410659"/>
    <lineage>
        <taxon>unclassified sequences</taxon>
        <taxon>metagenomes</taxon>
        <taxon>ecological metagenomes</taxon>
    </lineage>
</organism>
<name>T1AJJ7_9ZZZZ</name>
<dbReference type="PROSITE" id="PS00687">
    <property type="entry name" value="ALDEHYDE_DEHYDR_GLU"/>
    <property type="match status" value="1"/>
</dbReference>
<dbReference type="PANTHER" id="PTHR42862">
    <property type="entry name" value="DELTA-1-PYRROLINE-5-CARBOXYLATE DEHYDROGENASE 1, ISOFORM A-RELATED"/>
    <property type="match status" value="1"/>
</dbReference>
<feature type="domain" description="Aldehyde dehydrogenase" evidence="6">
    <location>
        <begin position="58"/>
        <end position="536"/>
    </location>
</feature>
<dbReference type="InterPro" id="IPR050485">
    <property type="entry name" value="Proline_metab_enzyme"/>
</dbReference>
<dbReference type="SUPFAM" id="SSF53720">
    <property type="entry name" value="ALDH-like"/>
    <property type="match status" value="1"/>
</dbReference>
<evidence type="ECO:0000256" key="3">
    <source>
        <dbReference type="ARBA" id="ARBA00023002"/>
    </source>
</evidence>
<comment type="catalytic activity">
    <reaction evidence="5">
        <text>L-glutamate 5-semialdehyde + NAD(+) + H2O = L-glutamate + NADH + 2 H(+)</text>
        <dbReference type="Rhea" id="RHEA:30235"/>
        <dbReference type="ChEBI" id="CHEBI:15377"/>
        <dbReference type="ChEBI" id="CHEBI:15378"/>
        <dbReference type="ChEBI" id="CHEBI:29985"/>
        <dbReference type="ChEBI" id="CHEBI:57540"/>
        <dbReference type="ChEBI" id="CHEBI:57945"/>
        <dbReference type="ChEBI" id="CHEBI:58066"/>
        <dbReference type="EC" id="1.2.1.88"/>
    </reaction>
</comment>
<evidence type="ECO:0000313" key="7">
    <source>
        <dbReference type="EMBL" id="EQD42150.1"/>
    </source>
</evidence>
<evidence type="ECO:0000259" key="6">
    <source>
        <dbReference type="Pfam" id="PF00171"/>
    </source>
</evidence>
<dbReference type="Pfam" id="PF00171">
    <property type="entry name" value="Aldedh"/>
    <property type="match status" value="1"/>
</dbReference>
<dbReference type="EMBL" id="AUZZ01007545">
    <property type="protein sequence ID" value="EQD42150.1"/>
    <property type="molecule type" value="Genomic_DNA"/>
</dbReference>
<dbReference type="GO" id="GO:0009898">
    <property type="term" value="C:cytoplasmic side of plasma membrane"/>
    <property type="evidence" value="ECO:0007669"/>
    <property type="project" value="TreeGrafter"/>
</dbReference>
<comment type="pathway">
    <text evidence="1">Amino-acid degradation; L-proline degradation into L-glutamate; L-glutamate from L-proline: step 2/2.</text>
</comment>
<protein>
    <recommendedName>
        <fullName evidence="2">L-glutamate gamma-semialdehyde dehydrogenase</fullName>
        <ecNumber evidence="2">1.2.1.88</ecNumber>
    </recommendedName>
</protein>
<sequence>MAKNNFSNEFTYKKFIDNGKDDEFDRLFDEAIQKARKNFGRTYHMYIGGKEVDSDSLLTEKSPIDGSVIGYFQKGNRNHARMAIAAAKEAFDIWKGVDYRERAAIFRRFAEVLAANKFDVAAMLSLENGKSRYESIGEVDEGIDFCRYYAGELEANRGYARKTNLGESKQHVAAGFQGAPSNAEKVSILLKPYGVFGVIAPFNFPISISIGMSSGAMITGNTVVFKPSSSDNMTMLTGLKIYQLLKEAGLPEGVFNYITGPGSEVGDELVVNKGVSGIVFTGSRSTGLNMLTKTYGAGSQKAFIVEMGGKNPAIVSKTAALDDAVSGVLSAAFGFAGQKCSALSRVYVHESVKEEFISKLIERTRSLKVGDPISKGVYIGPLISESAYNRYIDSIEKIKESGRLLYGGNPVNTGLKGFYVEPAIAELRHEHELVHKELFVPILIVMGYKNFADAIKMANDVDYGLTAGLYSKNKKEIKEFSENIEAGVVYINRAVSATTGAIVGLHTFVGWKGSGLTGKGTGSKFYLQQFMREQSVSVTQG</sequence>
<dbReference type="Gene3D" id="3.40.309.10">
    <property type="entry name" value="Aldehyde Dehydrogenase, Chain A, domain 2"/>
    <property type="match status" value="1"/>
</dbReference>
<evidence type="ECO:0000256" key="5">
    <source>
        <dbReference type="ARBA" id="ARBA00048142"/>
    </source>
</evidence>
<evidence type="ECO:0000256" key="2">
    <source>
        <dbReference type="ARBA" id="ARBA00012884"/>
    </source>
</evidence>
<accession>T1AJJ7</accession>
<dbReference type="GO" id="GO:0010133">
    <property type="term" value="P:L-proline catabolic process to L-glutamate"/>
    <property type="evidence" value="ECO:0007669"/>
    <property type="project" value="TreeGrafter"/>
</dbReference>
<reference evidence="7" key="2">
    <citation type="journal article" date="2014" name="ISME J.">
        <title>Microbial stratification in low pH oxic and suboxic macroscopic growths along an acid mine drainage.</title>
        <authorList>
            <person name="Mendez-Garcia C."/>
            <person name="Mesa V."/>
            <person name="Sprenger R.R."/>
            <person name="Richter M."/>
            <person name="Diez M.S."/>
            <person name="Solano J."/>
            <person name="Bargiela R."/>
            <person name="Golyshina O.V."/>
            <person name="Manteca A."/>
            <person name="Ramos J.L."/>
            <person name="Gallego J.R."/>
            <person name="Llorente I."/>
            <person name="Martins Dos Santos V.A."/>
            <person name="Jensen O.N."/>
            <person name="Pelaez A.I."/>
            <person name="Sanchez J."/>
            <person name="Ferrer M."/>
        </authorList>
    </citation>
    <scope>NUCLEOTIDE SEQUENCE</scope>
</reference>
<dbReference type="Gene3D" id="3.40.605.10">
    <property type="entry name" value="Aldehyde Dehydrogenase, Chain A, domain 1"/>
    <property type="match status" value="1"/>
</dbReference>
<keyword evidence="4" id="KW-0520">NAD</keyword>
<dbReference type="InterPro" id="IPR016162">
    <property type="entry name" value="Ald_DH_N"/>
</dbReference>
<dbReference type="PROSITE" id="PS00070">
    <property type="entry name" value="ALDEHYDE_DEHYDR_CYS"/>
    <property type="match status" value="1"/>
</dbReference>
<dbReference type="InterPro" id="IPR015590">
    <property type="entry name" value="Aldehyde_DH_dom"/>
</dbReference>
<dbReference type="InterPro" id="IPR016161">
    <property type="entry name" value="Ald_DH/histidinol_DH"/>
</dbReference>
<dbReference type="AlphaFoldDB" id="T1AJJ7"/>
<comment type="caution">
    <text evidence="7">The sequence shown here is derived from an EMBL/GenBank/DDBJ whole genome shotgun (WGS) entry which is preliminary data.</text>
</comment>
<dbReference type="InterPro" id="IPR029510">
    <property type="entry name" value="Ald_DH_CS_GLU"/>
</dbReference>
<keyword evidence="3" id="KW-0560">Oxidoreductase</keyword>